<evidence type="ECO:0000313" key="2">
    <source>
        <dbReference type="EnsemblMetazoa" id="GPPI003266-PA"/>
    </source>
</evidence>
<keyword evidence="1" id="KW-1133">Transmembrane helix</keyword>
<evidence type="ECO:0000313" key="3">
    <source>
        <dbReference type="Proteomes" id="UP000092460"/>
    </source>
</evidence>
<dbReference type="AlphaFoldDB" id="A0A1B0ANT4"/>
<reference evidence="2" key="2">
    <citation type="submission" date="2020-05" db="UniProtKB">
        <authorList>
            <consortium name="EnsemblMetazoa"/>
        </authorList>
    </citation>
    <scope>IDENTIFICATION</scope>
    <source>
        <strain evidence="2">IAEA</strain>
    </source>
</reference>
<dbReference type="Proteomes" id="UP000092460">
    <property type="component" value="Unassembled WGS sequence"/>
</dbReference>
<keyword evidence="1" id="KW-0812">Transmembrane</keyword>
<reference evidence="3" key="1">
    <citation type="submission" date="2015-01" db="EMBL/GenBank/DDBJ databases">
        <authorList>
            <person name="Aksoy S."/>
            <person name="Warren W."/>
            <person name="Wilson R.K."/>
        </authorList>
    </citation>
    <scope>NUCLEOTIDE SEQUENCE [LARGE SCALE GENOMIC DNA]</scope>
    <source>
        <strain evidence="3">IAEA</strain>
    </source>
</reference>
<evidence type="ECO:0000256" key="1">
    <source>
        <dbReference type="SAM" id="Phobius"/>
    </source>
</evidence>
<dbReference type="EMBL" id="JXJN01000974">
    <property type="status" value="NOT_ANNOTATED_CDS"/>
    <property type="molecule type" value="Genomic_DNA"/>
</dbReference>
<name>A0A1B0ANT4_9MUSC</name>
<keyword evidence="3" id="KW-1185">Reference proteome</keyword>
<accession>A0A1B0ANT4</accession>
<protein>
    <submittedName>
        <fullName evidence="2">Uncharacterized protein</fullName>
    </submittedName>
</protein>
<feature type="transmembrane region" description="Helical" evidence="1">
    <location>
        <begin position="12"/>
        <end position="35"/>
    </location>
</feature>
<dbReference type="EnsemblMetazoa" id="GPPI003266-RA">
    <property type="protein sequence ID" value="GPPI003266-PA"/>
    <property type="gene ID" value="GPPI003266"/>
</dbReference>
<organism evidence="2 3">
    <name type="scientific">Glossina palpalis gambiensis</name>
    <dbReference type="NCBI Taxonomy" id="67801"/>
    <lineage>
        <taxon>Eukaryota</taxon>
        <taxon>Metazoa</taxon>
        <taxon>Ecdysozoa</taxon>
        <taxon>Arthropoda</taxon>
        <taxon>Hexapoda</taxon>
        <taxon>Insecta</taxon>
        <taxon>Pterygota</taxon>
        <taxon>Neoptera</taxon>
        <taxon>Endopterygota</taxon>
        <taxon>Diptera</taxon>
        <taxon>Brachycera</taxon>
        <taxon>Muscomorpha</taxon>
        <taxon>Hippoboscoidea</taxon>
        <taxon>Glossinidae</taxon>
        <taxon>Glossina</taxon>
    </lineage>
</organism>
<proteinExistence type="predicted"/>
<keyword evidence="1" id="KW-0472">Membrane</keyword>
<dbReference type="VEuPathDB" id="VectorBase:GPPI003266"/>
<sequence>MDTQEATINNVLSISFPICTFLPFPCAVSAILLSLNVMLNGLSSVRCNCQLLANSFLNSLHFVVMFEKLKQVSSCIKTDSNTIFLLHSKLIKVFMLVGAKE</sequence>